<evidence type="ECO:0000313" key="1">
    <source>
        <dbReference type="EMBL" id="KAF9484623.1"/>
    </source>
</evidence>
<name>A0A9P5ZAT6_9AGAR</name>
<keyword evidence="2" id="KW-1185">Reference proteome</keyword>
<proteinExistence type="predicted"/>
<accession>A0A9P5ZAT6</accession>
<dbReference type="Proteomes" id="UP000807469">
    <property type="component" value="Unassembled WGS sequence"/>
</dbReference>
<organism evidence="1 2">
    <name type="scientific">Pholiota conissans</name>
    <dbReference type="NCBI Taxonomy" id="109636"/>
    <lineage>
        <taxon>Eukaryota</taxon>
        <taxon>Fungi</taxon>
        <taxon>Dikarya</taxon>
        <taxon>Basidiomycota</taxon>
        <taxon>Agaricomycotina</taxon>
        <taxon>Agaricomycetes</taxon>
        <taxon>Agaricomycetidae</taxon>
        <taxon>Agaricales</taxon>
        <taxon>Agaricineae</taxon>
        <taxon>Strophariaceae</taxon>
        <taxon>Pholiota</taxon>
    </lineage>
</organism>
<comment type="caution">
    <text evidence="1">The sequence shown here is derived from an EMBL/GenBank/DDBJ whole genome shotgun (WGS) entry which is preliminary data.</text>
</comment>
<protein>
    <submittedName>
        <fullName evidence="1">Uncharacterized protein</fullName>
    </submittedName>
</protein>
<dbReference type="EMBL" id="MU155142">
    <property type="protein sequence ID" value="KAF9484623.1"/>
    <property type="molecule type" value="Genomic_DNA"/>
</dbReference>
<reference evidence="1" key="1">
    <citation type="submission" date="2020-11" db="EMBL/GenBank/DDBJ databases">
        <authorList>
            <consortium name="DOE Joint Genome Institute"/>
            <person name="Ahrendt S."/>
            <person name="Riley R."/>
            <person name="Andreopoulos W."/>
            <person name="Labutti K."/>
            <person name="Pangilinan J."/>
            <person name="Ruiz-Duenas F.J."/>
            <person name="Barrasa J.M."/>
            <person name="Sanchez-Garcia M."/>
            <person name="Camarero S."/>
            <person name="Miyauchi S."/>
            <person name="Serrano A."/>
            <person name="Linde D."/>
            <person name="Babiker R."/>
            <person name="Drula E."/>
            <person name="Ayuso-Fernandez I."/>
            <person name="Pacheco R."/>
            <person name="Padilla G."/>
            <person name="Ferreira P."/>
            <person name="Barriuso J."/>
            <person name="Kellner H."/>
            <person name="Castanera R."/>
            <person name="Alfaro M."/>
            <person name="Ramirez L."/>
            <person name="Pisabarro A.G."/>
            <person name="Kuo A."/>
            <person name="Tritt A."/>
            <person name="Lipzen A."/>
            <person name="He G."/>
            <person name="Yan M."/>
            <person name="Ng V."/>
            <person name="Cullen D."/>
            <person name="Martin F."/>
            <person name="Rosso M.-N."/>
            <person name="Henrissat B."/>
            <person name="Hibbett D."/>
            <person name="Martinez A.T."/>
            <person name="Grigoriev I.V."/>
        </authorList>
    </citation>
    <scope>NUCLEOTIDE SEQUENCE</scope>
    <source>
        <strain evidence="1">CIRM-BRFM 674</strain>
    </source>
</reference>
<evidence type="ECO:0000313" key="2">
    <source>
        <dbReference type="Proteomes" id="UP000807469"/>
    </source>
</evidence>
<sequence length="52" mass="5725">MMLTLFSSSLARSFVGLLGCCVTSICCNMNCGMRWGWGRLVLAHLTDITRTP</sequence>
<dbReference type="AlphaFoldDB" id="A0A9P5ZAT6"/>
<gene>
    <name evidence="1" type="ORF">BDN70DRAFT_872407</name>
</gene>